<evidence type="ECO:0000256" key="1">
    <source>
        <dbReference type="ARBA" id="ARBA00022448"/>
    </source>
</evidence>
<proteinExistence type="predicted"/>
<organism evidence="5 6">
    <name type="scientific">Candidatus Edwardsbacteria bacterium GWF2_54_11</name>
    <dbReference type="NCBI Taxonomy" id="1817851"/>
    <lineage>
        <taxon>Bacteria</taxon>
        <taxon>Candidatus Edwardsiibacteriota</taxon>
    </lineage>
</organism>
<keyword evidence="3 5" id="KW-0067">ATP-binding</keyword>
<keyword evidence="1" id="KW-0813">Transport</keyword>
<dbReference type="PANTHER" id="PTHR43023">
    <property type="entry name" value="PROTEIN TRIGALACTOSYLDIACYLGLYCEROL 3, CHLOROPLASTIC"/>
    <property type="match status" value="1"/>
</dbReference>
<evidence type="ECO:0000256" key="2">
    <source>
        <dbReference type="ARBA" id="ARBA00022741"/>
    </source>
</evidence>
<dbReference type="InterPro" id="IPR027417">
    <property type="entry name" value="P-loop_NTPase"/>
</dbReference>
<dbReference type="InterPro" id="IPR017871">
    <property type="entry name" value="ABC_transporter-like_CS"/>
</dbReference>
<comment type="caution">
    <text evidence="5">The sequence shown here is derived from an EMBL/GenBank/DDBJ whole genome shotgun (WGS) entry which is preliminary data.</text>
</comment>
<evidence type="ECO:0000313" key="6">
    <source>
        <dbReference type="Proteomes" id="UP000177230"/>
    </source>
</evidence>
<evidence type="ECO:0000313" key="5">
    <source>
        <dbReference type="EMBL" id="OGF10349.1"/>
    </source>
</evidence>
<gene>
    <name evidence="5" type="ORF">A2024_02365</name>
</gene>
<dbReference type="SUPFAM" id="SSF52540">
    <property type="entry name" value="P-loop containing nucleoside triphosphate hydrolases"/>
    <property type="match status" value="1"/>
</dbReference>
<dbReference type="InterPro" id="IPR003593">
    <property type="entry name" value="AAA+_ATPase"/>
</dbReference>
<dbReference type="AlphaFoldDB" id="A0A1F5R7G4"/>
<dbReference type="Pfam" id="PF00005">
    <property type="entry name" value="ABC_tran"/>
    <property type="match status" value="1"/>
</dbReference>
<evidence type="ECO:0000256" key="3">
    <source>
        <dbReference type="ARBA" id="ARBA00022840"/>
    </source>
</evidence>
<dbReference type="PROSITE" id="PS00211">
    <property type="entry name" value="ABC_TRANSPORTER_1"/>
    <property type="match status" value="1"/>
</dbReference>
<keyword evidence="2" id="KW-0547">Nucleotide-binding</keyword>
<reference evidence="5 6" key="1">
    <citation type="journal article" date="2016" name="Nat. Commun.">
        <title>Thousands of microbial genomes shed light on interconnected biogeochemical processes in an aquifer system.</title>
        <authorList>
            <person name="Anantharaman K."/>
            <person name="Brown C.T."/>
            <person name="Hug L.A."/>
            <person name="Sharon I."/>
            <person name="Castelle C.J."/>
            <person name="Probst A.J."/>
            <person name="Thomas B.C."/>
            <person name="Singh A."/>
            <person name="Wilkins M.J."/>
            <person name="Karaoz U."/>
            <person name="Brodie E.L."/>
            <person name="Williams K.H."/>
            <person name="Hubbard S.S."/>
            <person name="Banfield J.F."/>
        </authorList>
    </citation>
    <scope>NUCLEOTIDE SEQUENCE [LARGE SCALE GENOMIC DNA]</scope>
</reference>
<dbReference type="EMBL" id="MFFM01000039">
    <property type="protein sequence ID" value="OGF10349.1"/>
    <property type="molecule type" value="Genomic_DNA"/>
</dbReference>
<feature type="domain" description="ABC transporter" evidence="4">
    <location>
        <begin position="2"/>
        <end position="238"/>
    </location>
</feature>
<protein>
    <submittedName>
        <fullName evidence="5">ABC transporter ATP-binding protein</fullName>
    </submittedName>
</protein>
<evidence type="ECO:0000259" key="4">
    <source>
        <dbReference type="PROSITE" id="PS50893"/>
    </source>
</evidence>
<dbReference type="PANTHER" id="PTHR43023:SF6">
    <property type="entry name" value="INTERMEMBRANE PHOSPHOLIPID TRANSPORT SYSTEM ATP-BINDING PROTEIN MLAF"/>
    <property type="match status" value="1"/>
</dbReference>
<accession>A0A1F5R7G4</accession>
<dbReference type="Proteomes" id="UP000177230">
    <property type="component" value="Unassembled WGS sequence"/>
</dbReference>
<dbReference type="PROSITE" id="PS50893">
    <property type="entry name" value="ABC_TRANSPORTER_2"/>
    <property type="match status" value="1"/>
</dbReference>
<dbReference type="InterPro" id="IPR003439">
    <property type="entry name" value="ABC_transporter-like_ATP-bd"/>
</dbReference>
<dbReference type="SMART" id="SM00382">
    <property type="entry name" value="AAA"/>
    <property type="match status" value="1"/>
</dbReference>
<dbReference type="Gene3D" id="3.40.50.300">
    <property type="entry name" value="P-loop containing nucleotide triphosphate hydrolases"/>
    <property type="match status" value="1"/>
</dbReference>
<dbReference type="GO" id="GO:0016887">
    <property type="term" value="F:ATP hydrolysis activity"/>
    <property type="evidence" value="ECO:0007669"/>
    <property type="project" value="InterPro"/>
</dbReference>
<dbReference type="CDD" id="cd03261">
    <property type="entry name" value="ABC_Org_Solvent_Resistant"/>
    <property type="match status" value="1"/>
</dbReference>
<sequence>MIELFDIHKSFEGKPVLKGVNLRIDQGETLAILGRSGCGKSVTLKIILRLLKQDQGRIMIDGEDTTGYTEGQMLPLRKKIGMLFQGAALFDSMNVKENVAYPLREHLKLSEDEISQKVAQALSFVELAGSERLMPSELSGGMKKRVALARAIVLEPRYMFYDEPTTGLDPLTSRKINELINKLKDELKVGSIVVTHEIANAFKVADRFEVIKDGEILFSGTSSELKGSKLKFVQDFIKGGTIENANQ</sequence>
<dbReference type="GO" id="GO:0005524">
    <property type="term" value="F:ATP binding"/>
    <property type="evidence" value="ECO:0007669"/>
    <property type="project" value="UniProtKB-KW"/>
</dbReference>
<name>A0A1F5R7G4_9BACT</name>